<dbReference type="GO" id="GO:0005975">
    <property type="term" value="P:carbohydrate metabolic process"/>
    <property type="evidence" value="ECO:0007669"/>
    <property type="project" value="InterPro"/>
</dbReference>
<dbReference type="EMBL" id="CP003879">
    <property type="protein sequence ID" value="AFU68488.1"/>
    <property type="molecule type" value="Genomic_DNA"/>
</dbReference>
<evidence type="ECO:0008006" key="3">
    <source>
        <dbReference type="Google" id="ProtNLM"/>
    </source>
</evidence>
<evidence type="ECO:0000313" key="1">
    <source>
        <dbReference type="EMBL" id="AFU68488.1"/>
    </source>
</evidence>
<sequence length="383" mass="44984">MQILTKFKKNIINIPGWKTNRKIIVFESDDWGSIRMPNNNAMQQFISLGYNLNKNPYCRYDTLADSADLSSLFEVLRRYKDEKGTHPKFTFNTVMVNPEFDKIKATGFNEYFYEPFTKTIEDYYPKENVFNLWKQAIGDGLMYPQFHGREHVNVPIWLNQLKNSNPALNAAFDLHFWGIPKELYGENRINIQAAFSSADEEHLDFYKNNIMVGTKMFENIFGFKSDTFIANNYTFPKSLYRVLHDSGIRGIQSMRYHKIPNKKGNPTLKPVYTGKKNSLKQTYTVRNCVFEPSQMPINYDNIGNCLNEISNSFFWKKPAILTSHRLNFIGSIEEDNRTHNLKLLEELIQKILKRWPNVEFMSSNELIKLIDDNKNEEKKEHLM</sequence>
<reference evidence="1" key="1">
    <citation type="submission" date="2006-03" db="EMBL/GenBank/DDBJ databases">
        <authorList>
            <person name="Bowman J."/>
            <person name="Ferriera S."/>
            <person name="Johnson J."/>
            <person name="Kravitz S."/>
            <person name="Halpern A."/>
            <person name="Remington K."/>
            <person name="Beeson K."/>
            <person name="Tran B."/>
            <person name="Rogers Y.-H."/>
            <person name="Friedman R."/>
            <person name="Venter J.C."/>
        </authorList>
    </citation>
    <scope>NUCLEOTIDE SEQUENCE [LARGE SCALE GENOMIC DNA]</scope>
    <source>
        <strain evidence="1">ATCC 700755</strain>
    </source>
</reference>
<gene>
    <name evidence="1" type="ordered locus">P700755_001614</name>
</gene>
<name>K4IFB1_PSYTT</name>
<dbReference type="InterPro" id="IPR011330">
    <property type="entry name" value="Glyco_hydro/deAcase_b/a-brl"/>
</dbReference>
<evidence type="ECO:0000313" key="2">
    <source>
        <dbReference type="Proteomes" id="UP000008514"/>
    </source>
</evidence>
<protein>
    <recommendedName>
        <fullName evidence="3">Polysaccharide (De)acetylase</fullName>
    </recommendedName>
</protein>
<reference evidence="1" key="2">
    <citation type="submission" date="2012-09" db="EMBL/GenBank/DDBJ databases">
        <title>The complete sequence of Psychroflexus torquis an extreme psychrophile from sea-ice that is stimulated by light.</title>
        <authorList>
            <person name="Feng S."/>
            <person name="Powell S.M."/>
            <person name="Bowman J.P."/>
        </authorList>
    </citation>
    <scope>NUCLEOTIDE SEQUENCE [LARGE SCALE GENOMIC DNA]</scope>
    <source>
        <strain evidence="1">ATCC 700755</strain>
    </source>
</reference>
<organism evidence="1 2">
    <name type="scientific">Psychroflexus torquis (strain ATCC 700755 / CIP 106069 / ACAM 623)</name>
    <dbReference type="NCBI Taxonomy" id="313595"/>
    <lineage>
        <taxon>Bacteria</taxon>
        <taxon>Pseudomonadati</taxon>
        <taxon>Bacteroidota</taxon>
        <taxon>Flavobacteriia</taxon>
        <taxon>Flavobacteriales</taxon>
        <taxon>Flavobacteriaceae</taxon>
        <taxon>Psychroflexus</taxon>
    </lineage>
</organism>
<dbReference type="Proteomes" id="UP000008514">
    <property type="component" value="Chromosome"/>
</dbReference>
<keyword evidence="2" id="KW-1185">Reference proteome</keyword>
<dbReference type="SUPFAM" id="SSF88713">
    <property type="entry name" value="Glycoside hydrolase/deacetylase"/>
    <property type="match status" value="1"/>
</dbReference>
<accession>K4IFB1</accession>
<dbReference type="Gene3D" id="3.20.20.370">
    <property type="entry name" value="Glycoside hydrolase/deacetylase"/>
    <property type="match status" value="1"/>
</dbReference>
<dbReference type="HOGENOM" id="CLU_726953_0_0_10"/>
<proteinExistence type="predicted"/>
<dbReference type="eggNOG" id="ENOG502Z8FP">
    <property type="taxonomic scope" value="Bacteria"/>
</dbReference>
<dbReference type="KEGG" id="ptq:P700755_001614"/>
<dbReference type="AlphaFoldDB" id="K4IFB1"/>